<dbReference type="PANTHER" id="PTHR12631:SF10">
    <property type="entry name" value="BETA-XYLOSIDASE-LIKE PROTEIN-RELATED"/>
    <property type="match status" value="1"/>
</dbReference>
<comment type="similarity">
    <text evidence="1">Belongs to the glycosyl hydrolase 39 family.</text>
</comment>
<evidence type="ECO:0000313" key="6">
    <source>
        <dbReference type="Proteomes" id="UP000280698"/>
    </source>
</evidence>
<evidence type="ECO:0000256" key="2">
    <source>
        <dbReference type="ARBA" id="ARBA00022801"/>
    </source>
</evidence>
<keyword evidence="2" id="KW-0378">Hydrolase</keyword>
<evidence type="ECO:0000313" key="5">
    <source>
        <dbReference type="EMBL" id="RNL98239.1"/>
    </source>
</evidence>
<dbReference type="InterPro" id="IPR017853">
    <property type="entry name" value="GH"/>
</dbReference>
<dbReference type="Proteomes" id="UP000280698">
    <property type="component" value="Unassembled WGS sequence"/>
</dbReference>
<reference evidence="5 6" key="1">
    <citation type="submission" date="2018-11" db="EMBL/GenBank/DDBJ databases">
        <title>Micromonospora sp. PPF5-17, a new actinomycetes isolated from a hot spring soil.</title>
        <authorList>
            <person name="Thawai C."/>
        </authorList>
    </citation>
    <scope>NUCLEOTIDE SEQUENCE [LARGE SCALE GENOMIC DNA]</scope>
    <source>
        <strain evidence="5 6">PPF5-17</strain>
    </source>
</reference>
<dbReference type="InterPro" id="IPR000514">
    <property type="entry name" value="Glyco_hydro_39"/>
</dbReference>
<sequence length="558" mass="61932">MTEQATSALLIDGQAPAEVPLHHVWNECVGAGRANEALRADWQAHFREAVQVLGARHVRFHGLFHDDMFVYRTDNGGGFGPNQPLPEPVYTFAYVDKVFDAILDAGARPFVELGFMPRQLATQTETLFWWKAHCSPPKEMGRWVALVDATVRHWIERYGIDEVRQWPFEVWNEPNLVPNFWTGTRTEYFELYEATARAIKAIDPRLRVGGPATSVFVPDARYSGETHDPSLEVETAVATDPDELDWQPVWIHELIEYCAQRGLPVDFLSTHLYPTDYAADSLGNVSAITRQKDATYVDLQVLRTIIENSPYPDAEVHITEWSTSPSSRDAIHDTLFAAAYIVRAFLKGAPLADSISYWTFTDVFEEGGGGIGPFHGGFGFVNENGLHKPTFHAMAMLHRLGDRLLAELPDGAITRSSATGDVSAIFYNYPAEMGTTGLASRNSYAETRALAEMGPERRVRHRVEGLRPGTELTVEILDWEHGNVAEAWYQMGAPLNITREQTAELRHVADGLHRSTLTVGDDGVLDIDLTLPAWAVASVAPTLPGGRRPDRGATSQAG</sequence>
<dbReference type="InterPro" id="IPR051923">
    <property type="entry name" value="Glycosyl_Hydrolase_39"/>
</dbReference>
<dbReference type="PRINTS" id="PR00745">
    <property type="entry name" value="GLHYDRLASE39"/>
</dbReference>
<organism evidence="5 6">
    <name type="scientific">Micromonospora solifontis</name>
    <dbReference type="NCBI Taxonomy" id="2487138"/>
    <lineage>
        <taxon>Bacteria</taxon>
        <taxon>Bacillati</taxon>
        <taxon>Actinomycetota</taxon>
        <taxon>Actinomycetes</taxon>
        <taxon>Micromonosporales</taxon>
        <taxon>Micromonosporaceae</taxon>
        <taxon>Micromonospora</taxon>
    </lineage>
</organism>
<dbReference type="RefSeq" id="WP_123241613.1">
    <property type="nucleotide sequence ID" value="NZ_JAAHBY010000039.1"/>
</dbReference>
<protein>
    <submittedName>
        <fullName evidence="5">Beta-xylosidase</fullName>
    </submittedName>
</protein>
<evidence type="ECO:0000256" key="1">
    <source>
        <dbReference type="ARBA" id="ARBA00008875"/>
    </source>
</evidence>
<dbReference type="Gene3D" id="2.60.40.1500">
    <property type="entry name" value="Glycosyl hydrolase domain, family 39"/>
    <property type="match status" value="1"/>
</dbReference>
<dbReference type="InterPro" id="IPR049166">
    <property type="entry name" value="GH39_cat"/>
</dbReference>
<evidence type="ECO:0000259" key="4">
    <source>
        <dbReference type="Pfam" id="PF01229"/>
    </source>
</evidence>
<dbReference type="InterPro" id="IPR049165">
    <property type="entry name" value="GH39_as"/>
</dbReference>
<evidence type="ECO:0000256" key="3">
    <source>
        <dbReference type="ARBA" id="ARBA00023295"/>
    </source>
</evidence>
<dbReference type="PANTHER" id="PTHR12631">
    <property type="entry name" value="ALPHA-L-IDURONIDASE"/>
    <property type="match status" value="1"/>
</dbReference>
<keyword evidence="3" id="KW-0326">Glycosidase</keyword>
<dbReference type="SUPFAM" id="SSF51445">
    <property type="entry name" value="(Trans)glycosidases"/>
    <property type="match status" value="1"/>
</dbReference>
<dbReference type="EMBL" id="RJLN01000039">
    <property type="protein sequence ID" value="RNL98239.1"/>
    <property type="molecule type" value="Genomic_DNA"/>
</dbReference>
<feature type="domain" description="Glycosyl hydrolases family 39 N-terminal catalytic" evidence="4">
    <location>
        <begin position="249"/>
        <end position="518"/>
    </location>
</feature>
<comment type="caution">
    <text evidence="5">The sequence shown here is derived from an EMBL/GenBank/DDBJ whole genome shotgun (WGS) entry which is preliminary data.</text>
</comment>
<dbReference type="Gene3D" id="3.20.20.80">
    <property type="entry name" value="Glycosidases"/>
    <property type="match status" value="1"/>
</dbReference>
<feature type="domain" description="Glycosyl hydrolases family 39 N-terminal catalytic" evidence="4">
    <location>
        <begin position="18"/>
        <end position="215"/>
    </location>
</feature>
<accession>A0ABX9WEH8</accession>
<proteinExistence type="inferred from homology"/>
<gene>
    <name evidence="5" type="ORF">EFE23_15370</name>
</gene>
<dbReference type="SUPFAM" id="SSF51011">
    <property type="entry name" value="Glycosyl hydrolase domain"/>
    <property type="match status" value="1"/>
</dbReference>
<keyword evidence="6" id="KW-1185">Reference proteome</keyword>
<dbReference type="Pfam" id="PF01229">
    <property type="entry name" value="Glyco_hydro_39"/>
    <property type="match status" value="2"/>
</dbReference>
<name>A0ABX9WEH8_9ACTN</name>
<dbReference type="PROSITE" id="PS01027">
    <property type="entry name" value="GLYCOSYL_HYDROL_F39"/>
    <property type="match status" value="1"/>
</dbReference>